<sequence length="89" mass="9540">MDGTDLGALLRRHRQEADLTLEDLAGASGVSDRGIGDIERGVSRGPQHRTVVALADALALADVDRERLLRAARDGRRRAPVGEPHALPL</sequence>
<feature type="domain" description="HTH cro/C1-type" evidence="1">
    <location>
        <begin position="10"/>
        <end position="63"/>
    </location>
</feature>
<dbReference type="CDD" id="cd00093">
    <property type="entry name" value="HTH_XRE"/>
    <property type="match status" value="1"/>
</dbReference>
<dbReference type="GO" id="GO:0003677">
    <property type="term" value="F:DNA binding"/>
    <property type="evidence" value="ECO:0007669"/>
    <property type="project" value="InterPro"/>
</dbReference>
<accession>A0A3M2J9D9</accession>
<dbReference type="Pfam" id="PF13560">
    <property type="entry name" value="HTH_31"/>
    <property type="match status" value="1"/>
</dbReference>
<proteinExistence type="predicted"/>
<name>A0A3M2J9D9_9CELL</name>
<evidence type="ECO:0000259" key="1">
    <source>
        <dbReference type="PROSITE" id="PS50943"/>
    </source>
</evidence>
<organism evidence="2 3">
    <name type="scientific">Cellulomonas triticagri</name>
    <dbReference type="NCBI Taxonomy" id="2483352"/>
    <lineage>
        <taxon>Bacteria</taxon>
        <taxon>Bacillati</taxon>
        <taxon>Actinomycetota</taxon>
        <taxon>Actinomycetes</taxon>
        <taxon>Micrococcales</taxon>
        <taxon>Cellulomonadaceae</taxon>
        <taxon>Cellulomonas</taxon>
    </lineage>
</organism>
<dbReference type="PROSITE" id="PS50943">
    <property type="entry name" value="HTH_CROC1"/>
    <property type="match status" value="1"/>
</dbReference>
<dbReference type="OrthoDB" id="7628974at2"/>
<evidence type="ECO:0000313" key="2">
    <source>
        <dbReference type="EMBL" id="RMI09534.1"/>
    </source>
</evidence>
<dbReference type="EMBL" id="RFFI01000046">
    <property type="protein sequence ID" value="RMI09534.1"/>
    <property type="molecule type" value="Genomic_DNA"/>
</dbReference>
<dbReference type="AlphaFoldDB" id="A0A3M2J9D9"/>
<reference evidence="2 3" key="1">
    <citation type="submission" date="2018-10" db="EMBL/GenBank/DDBJ databases">
        <title>Isolation, diversity and antifungal activity of actinobacteria from wheat.</title>
        <authorList>
            <person name="Han C."/>
        </authorList>
    </citation>
    <scope>NUCLEOTIDE SEQUENCE [LARGE SCALE GENOMIC DNA]</scope>
    <source>
        <strain evidence="2 3">NEAU-YY56</strain>
    </source>
</reference>
<feature type="non-terminal residue" evidence="2">
    <location>
        <position position="89"/>
    </location>
</feature>
<comment type="caution">
    <text evidence="2">The sequence shown here is derived from an EMBL/GenBank/DDBJ whole genome shotgun (WGS) entry which is preliminary data.</text>
</comment>
<dbReference type="SUPFAM" id="SSF47413">
    <property type="entry name" value="lambda repressor-like DNA-binding domains"/>
    <property type="match status" value="1"/>
</dbReference>
<protein>
    <submittedName>
        <fullName evidence="2">XRE family transcriptional regulator</fullName>
    </submittedName>
</protein>
<dbReference type="Proteomes" id="UP000269289">
    <property type="component" value="Unassembled WGS sequence"/>
</dbReference>
<evidence type="ECO:0000313" key="3">
    <source>
        <dbReference type="Proteomes" id="UP000269289"/>
    </source>
</evidence>
<gene>
    <name evidence="2" type="ORF">EBM89_09745</name>
</gene>
<dbReference type="InterPro" id="IPR001387">
    <property type="entry name" value="Cro/C1-type_HTH"/>
</dbReference>
<dbReference type="InterPro" id="IPR010982">
    <property type="entry name" value="Lambda_DNA-bd_dom_sf"/>
</dbReference>
<dbReference type="Gene3D" id="1.10.260.40">
    <property type="entry name" value="lambda repressor-like DNA-binding domains"/>
    <property type="match status" value="1"/>
</dbReference>
<keyword evidence="3" id="KW-1185">Reference proteome</keyword>
<dbReference type="RefSeq" id="WP_147463512.1">
    <property type="nucleotide sequence ID" value="NZ_RFFI01000046.1"/>
</dbReference>
<dbReference type="SMART" id="SM00530">
    <property type="entry name" value="HTH_XRE"/>
    <property type="match status" value="1"/>
</dbReference>